<accession>A0ABR4ILI0</accession>
<dbReference type="EMBL" id="JBFXLS010000022">
    <property type="protein sequence ID" value="KAL2828059.1"/>
    <property type="molecule type" value="Genomic_DNA"/>
</dbReference>
<protein>
    <submittedName>
        <fullName evidence="2">Uncharacterized protein</fullName>
    </submittedName>
</protein>
<feature type="compositionally biased region" description="Polar residues" evidence="1">
    <location>
        <begin position="162"/>
        <end position="182"/>
    </location>
</feature>
<name>A0ABR4ILI0_9EURO</name>
<gene>
    <name evidence="2" type="ORF">BDW59DRAFT_54045</name>
</gene>
<feature type="compositionally biased region" description="Low complexity" evidence="1">
    <location>
        <begin position="70"/>
        <end position="80"/>
    </location>
</feature>
<proteinExistence type="predicted"/>
<evidence type="ECO:0000313" key="2">
    <source>
        <dbReference type="EMBL" id="KAL2828059.1"/>
    </source>
</evidence>
<evidence type="ECO:0000313" key="3">
    <source>
        <dbReference type="Proteomes" id="UP001610335"/>
    </source>
</evidence>
<reference evidence="2 3" key="1">
    <citation type="submission" date="2024-07" db="EMBL/GenBank/DDBJ databases">
        <title>Section-level genome sequencing and comparative genomics of Aspergillus sections Usti and Cavernicolus.</title>
        <authorList>
            <consortium name="Lawrence Berkeley National Laboratory"/>
            <person name="Nybo J.L."/>
            <person name="Vesth T.C."/>
            <person name="Theobald S."/>
            <person name="Frisvad J.C."/>
            <person name="Larsen T.O."/>
            <person name="Kjaerboelling I."/>
            <person name="Rothschild-Mancinelli K."/>
            <person name="Lyhne E.K."/>
            <person name="Kogle M.E."/>
            <person name="Barry K."/>
            <person name="Clum A."/>
            <person name="Na H."/>
            <person name="Ledsgaard L."/>
            <person name="Lin J."/>
            <person name="Lipzen A."/>
            <person name="Kuo A."/>
            <person name="Riley R."/>
            <person name="Mondo S."/>
            <person name="LaButti K."/>
            <person name="Haridas S."/>
            <person name="Pangalinan J."/>
            <person name="Salamov A.A."/>
            <person name="Simmons B.A."/>
            <person name="Magnuson J.K."/>
            <person name="Chen J."/>
            <person name="Drula E."/>
            <person name="Henrissat B."/>
            <person name="Wiebenga A."/>
            <person name="Lubbers R.J."/>
            <person name="Gomes A.C."/>
            <person name="Makela M.R."/>
            <person name="Stajich J."/>
            <person name="Grigoriev I.V."/>
            <person name="Mortensen U.H."/>
            <person name="De vries R.P."/>
            <person name="Baker S.E."/>
            <person name="Andersen M.R."/>
        </authorList>
    </citation>
    <scope>NUCLEOTIDE SEQUENCE [LARGE SCALE GENOMIC DNA]</scope>
    <source>
        <strain evidence="2 3">CBS 600.67</strain>
    </source>
</reference>
<feature type="region of interest" description="Disordered" evidence="1">
    <location>
        <begin position="1"/>
        <end position="206"/>
    </location>
</feature>
<evidence type="ECO:0000256" key="1">
    <source>
        <dbReference type="SAM" id="MobiDB-lite"/>
    </source>
</evidence>
<comment type="caution">
    <text evidence="2">The sequence shown here is derived from an EMBL/GenBank/DDBJ whole genome shotgun (WGS) entry which is preliminary data.</text>
</comment>
<organism evidence="2 3">
    <name type="scientific">Aspergillus cavernicola</name>
    <dbReference type="NCBI Taxonomy" id="176166"/>
    <lineage>
        <taxon>Eukaryota</taxon>
        <taxon>Fungi</taxon>
        <taxon>Dikarya</taxon>
        <taxon>Ascomycota</taxon>
        <taxon>Pezizomycotina</taxon>
        <taxon>Eurotiomycetes</taxon>
        <taxon>Eurotiomycetidae</taxon>
        <taxon>Eurotiales</taxon>
        <taxon>Aspergillaceae</taxon>
        <taxon>Aspergillus</taxon>
        <taxon>Aspergillus subgen. Nidulantes</taxon>
    </lineage>
</organism>
<sequence length="206" mass="21973">MPRAKQSPPGPKPDKNMSSRLLTMKFMQRAAASAATNKESQPESPSESTNSTPKKRRVSSGPESPTATPSSDLEAISAALAEEESRRRDAISRQAAEAGETEWILDFGGADSVGQYAQPPPVLKDYSLDADDDEMGYGGRQAYGNYKPKKKPKPSGDGQDGGANSENRPPRTVNLNNVTSISGAGGRGPPKTFGGNDKSQKKRKHK</sequence>
<keyword evidence="3" id="KW-1185">Reference proteome</keyword>
<dbReference type="Proteomes" id="UP001610335">
    <property type="component" value="Unassembled WGS sequence"/>
</dbReference>
<feature type="compositionally biased region" description="Low complexity" evidence="1">
    <location>
        <begin position="37"/>
        <end position="52"/>
    </location>
</feature>